<organism evidence="9 10">
    <name type="scientific">Seonamhaeicola marinus</name>
    <dbReference type="NCBI Taxonomy" id="1912246"/>
    <lineage>
        <taxon>Bacteria</taxon>
        <taxon>Pseudomonadati</taxon>
        <taxon>Bacteroidota</taxon>
        <taxon>Flavobacteriia</taxon>
        <taxon>Flavobacteriales</taxon>
        <taxon>Flavobacteriaceae</taxon>
    </lineage>
</organism>
<dbReference type="Pfam" id="PF03150">
    <property type="entry name" value="CCP_MauG"/>
    <property type="match status" value="1"/>
</dbReference>
<dbReference type="OrthoDB" id="9805202at2"/>
<dbReference type="GO" id="GO:0046872">
    <property type="term" value="F:metal ion binding"/>
    <property type="evidence" value="ECO:0007669"/>
    <property type="project" value="UniProtKB-KW"/>
</dbReference>
<evidence type="ECO:0000256" key="7">
    <source>
        <dbReference type="PROSITE-ProRule" id="PRU00433"/>
    </source>
</evidence>
<protein>
    <submittedName>
        <fullName evidence="9">Methylamine utilization protein</fullName>
    </submittedName>
</protein>
<evidence type="ECO:0000256" key="3">
    <source>
        <dbReference type="ARBA" id="ARBA00022723"/>
    </source>
</evidence>
<keyword evidence="3 7" id="KW-0479">Metal-binding</keyword>
<gene>
    <name evidence="9" type="ORF">FUA24_18350</name>
</gene>
<dbReference type="GO" id="GO:0009055">
    <property type="term" value="F:electron transfer activity"/>
    <property type="evidence" value="ECO:0007669"/>
    <property type="project" value="InterPro"/>
</dbReference>
<proteinExistence type="predicted"/>
<keyword evidence="4" id="KW-0732">Signal</keyword>
<dbReference type="Proteomes" id="UP000323930">
    <property type="component" value="Unassembled WGS sequence"/>
</dbReference>
<dbReference type="InterPro" id="IPR051395">
    <property type="entry name" value="Cytochrome_c_Peroxidase/MauG"/>
</dbReference>
<keyword evidence="10" id="KW-1185">Reference proteome</keyword>
<dbReference type="InterPro" id="IPR009056">
    <property type="entry name" value="Cyt_c-like_dom"/>
</dbReference>
<evidence type="ECO:0000256" key="1">
    <source>
        <dbReference type="ARBA" id="ARBA00004196"/>
    </source>
</evidence>
<evidence type="ECO:0000259" key="8">
    <source>
        <dbReference type="PROSITE" id="PS51007"/>
    </source>
</evidence>
<feature type="domain" description="Cytochrome c" evidence="8">
    <location>
        <begin position="460"/>
        <end position="602"/>
    </location>
</feature>
<dbReference type="PANTHER" id="PTHR30600:SF10">
    <property type="entry name" value="BLL6722 PROTEIN"/>
    <property type="match status" value="1"/>
</dbReference>
<sequence length="606" mass="69024">MHKIISHLKVAFLLGSLFCSCSGNKRETKVKLSDKEKSVFIDDLSQIYFTALDSCSFYLKKMDTSRTLADNKIAFLKSREWYKKAEPFIIAFDYQNYKTLNGPNLLKIEEEAPNDIRIQKPASFQVIEEALLGDEPDTKSLHRTLTFMNARLPFIKVNNMISRQSDRHFLKMIRDQIITIATKGITGFDSPVLLNSLKEASYNYQSILEILIVYKQAFADSNLYNEWINELKSTLTILEENNFDDFNRYDFIKNHINKQLNLVNETAKDWQIELKARYHLNPKSVNLFGQDFFNLAGFSSKGVYKNSDSIITLGKRIFNDKSLSKDNLMSCASCHVSDKAFTDGLKVPNSNSGKPLLRNTPTLMYTAYQKAFFYDGIAFTLEGQIKHVVENTQEFHTDLFTIEKNIASDSSYVKVFNKLYSNGVTNQNITNAIANYERSLGSFNSKFDLNMRGEASDLNDEETLGFNLFMGKAACATCHFPPTFNGTVPPKFDETELENLGMTKTSDFNNPELDDDLGRYNLYNIEERKGFFKTSTVRNIELTAPYMHNGALETLEQVLDFYNKGGGQGMGLDVPHQTLPPDALDLKAHEIKAIIAFMKTLTDQSY</sequence>
<dbReference type="InterPro" id="IPR004852">
    <property type="entry name" value="Di-haem_cyt_c_peroxidsae"/>
</dbReference>
<dbReference type="Gene3D" id="1.20.1420.20">
    <property type="entry name" value="M75 peptidase, HXXE motif"/>
    <property type="match status" value="1"/>
</dbReference>
<dbReference type="PROSITE" id="PS51257">
    <property type="entry name" value="PROKAR_LIPOPROTEIN"/>
    <property type="match status" value="1"/>
</dbReference>
<comment type="subcellular location">
    <subcellularLocation>
        <location evidence="1">Cell envelope</location>
    </subcellularLocation>
</comment>
<dbReference type="GO" id="GO:0030313">
    <property type="term" value="C:cell envelope"/>
    <property type="evidence" value="ECO:0007669"/>
    <property type="project" value="UniProtKB-SubCell"/>
</dbReference>
<dbReference type="EMBL" id="VSDQ01000718">
    <property type="protein sequence ID" value="TYA71540.1"/>
    <property type="molecule type" value="Genomic_DNA"/>
</dbReference>
<dbReference type="AlphaFoldDB" id="A0A5D0HKP7"/>
<evidence type="ECO:0000313" key="10">
    <source>
        <dbReference type="Proteomes" id="UP000323930"/>
    </source>
</evidence>
<comment type="caution">
    <text evidence="9">The sequence shown here is derived from an EMBL/GenBank/DDBJ whole genome shotgun (WGS) entry which is preliminary data.</text>
</comment>
<dbReference type="Gene3D" id="1.10.760.10">
    <property type="entry name" value="Cytochrome c-like domain"/>
    <property type="match status" value="2"/>
</dbReference>
<evidence type="ECO:0000256" key="2">
    <source>
        <dbReference type="ARBA" id="ARBA00022617"/>
    </source>
</evidence>
<dbReference type="InterPro" id="IPR036909">
    <property type="entry name" value="Cyt_c-like_dom_sf"/>
</dbReference>
<reference evidence="9 10" key="1">
    <citation type="submission" date="2019-08" db="EMBL/GenBank/DDBJ databases">
        <title>Seonamhaeicola sediminis sp. nov., isolated from marine sediment.</title>
        <authorList>
            <person name="Cao W.R."/>
        </authorList>
    </citation>
    <scope>NUCLEOTIDE SEQUENCE [LARGE SCALE GENOMIC DNA]</scope>
    <source>
        <strain evidence="9 10">B011</strain>
    </source>
</reference>
<evidence type="ECO:0000256" key="6">
    <source>
        <dbReference type="ARBA" id="ARBA00023004"/>
    </source>
</evidence>
<dbReference type="InterPro" id="IPR038352">
    <property type="entry name" value="Imelysin_sf"/>
</dbReference>
<keyword evidence="6 7" id="KW-0408">Iron</keyword>
<dbReference type="GO" id="GO:0004130">
    <property type="term" value="F:cytochrome-c peroxidase activity"/>
    <property type="evidence" value="ECO:0007669"/>
    <property type="project" value="TreeGrafter"/>
</dbReference>
<dbReference type="GO" id="GO:0020037">
    <property type="term" value="F:heme binding"/>
    <property type="evidence" value="ECO:0007669"/>
    <property type="project" value="InterPro"/>
</dbReference>
<accession>A0A5D0HKP7</accession>
<evidence type="ECO:0000256" key="4">
    <source>
        <dbReference type="ARBA" id="ARBA00022729"/>
    </source>
</evidence>
<dbReference type="PROSITE" id="PS51007">
    <property type="entry name" value="CYTC"/>
    <property type="match status" value="2"/>
</dbReference>
<keyword evidence="5" id="KW-0560">Oxidoreductase</keyword>
<evidence type="ECO:0000256" key="5">
    <source>
        <dbReference type="ARBA" id="ARBA00023002"/>
    </source>
</evidence>
<dbReference type="PANTHER" id="PTHR30600">
    <property type="entry name" value="CYTOCHROME C PEROXIDASE-RELATED"/>
    <property type="match status" value="1"/>
</dbReference>
<dbReference type="RefSeq" id="WP_148544526.1">
    <property type="nucleotide sequence ID" value="NZ_VSDQ01000718.1"/>
</dbReference>
<evidence type="ECO:0000313" key="9">
    <source>
        <dbReference type="EMBL" id="TYA71540.1"/>
    </source>
</evidence>
<keyword evidence="2 7" id="KW-0349">Heme</keyword>
<dbReference type="SUPFAM" id="SSF46626">
    <property type="entry name" value="Cytochrome c"/>
    <property type="match status" value="2"/>
</dbReference>
<name>A0A5D0HKP7_9FLAO</name>
<feature type="domain" description="Cytochrome c" evidence="8">
    <location>
        <begin position="309"/>
        <end position="417"/>
    </location>
</feature>